<dbReference type="Proteomes" id="UP000439752">
    <property type="component" value="Unassembled WGS sequence"/>
</dbReference>
<proteinExistence type="predicted"/>
<evidence type="ECO:0000313" key="3">
    <source>
        <dbReference type="Proteomes" id="UP000439752"/>
    </source>
</evidence>
<dbReference type="InterPro" id="IPR018691">
    <property type="entry name" value="DUF2188"/>
</dbReference>
<feature type="region of interest" description="Disordered" evidence="1">
    <location>
        <begin position="1"/>
        <end position="22"/>
    </location>
</feature>
<dbReference type="Pfam" id="PF09954">
    <property type="entry name" value="DUF2188"/>
    <property type="match status" value="1"/>
</dbReference>
<sequence>MTKKNQHVTPHPDGGYQVKAAGASKATKRFSTQKEAIAAGREIAKKQQVELIIHNKEGQIRDRDSYGNDPFPPRG</sequence>
<feature type="region of interest" description="Disordered" evidence="1">
    <location>
        <begin position="56"/>
        <end position="75"/>
    </location>
</feature>
<dbReference type="EMBL" id="CABWKQ010000028">
    <property type="protein sequence ID" value="VWX37675.1"/>
    <property type="molecule type" value="Genomic_DNA"/>
</dbReference>
<protein>
    <recommendedName>
        <fullName evidence="4">DUF2188 domain-containing protein</fullName>
    </recommendedName>
</protein>
<dbReference type="RefSeq" id="WP_029333507.1">
    <property type="nucleotide sequence ID" value="NZ_LR732312.1"/>
</dbReference>
<feature type="compositionally biased region" description="Basic and acidic residues" evidence="1">
    <location>
        <begin position="56"/>
        <end position="66"/>
    </location>
</feature>
<gene>
    <name evidence="2" type="ORF">EXIGUO9Y_340002</name>
</gene>
<evidence type="ECO:0000313" key="2">
    <source>
        <dbReference type="EMBL" id="VWX37675.1"/>
    </source>
</evidence>
<reference evidence="2 3" key="1">
    <citation type="submission" date="2019-10" db="EMBL/GenBank/DDBJ databases">
        <authorList>
            <person name="Karimi E."/>
        </authorList>
    </citation>
    <scope>NUCLEOTIDE SEQUENCE [LARGE SCALE GENOMIC DNA]</scope>
    <source>
        <strain evidence="2">Exiguobacterium sp. 9Y</strain>
    </source>
</reference>
<organism evidence="2 3">
    <name type="scientific">Exiguobacterium oxidotolerans</name>
    <dbReference type="NCBI Taxonomy" id="223958"/>
    <lineage>
        <taxon>Bacteria</taxon>
        <taxon>Bacillati</taxon>
        <taxon>Bacillota</taxon>
        <taxon>Bacilli</taxon>
        <taxon>Bacillales</taxon>
        <taxon>Bacillales Family XII. Incertae Sedis</taxon>
        <taxon>Exiguobacterium</taxon>
    </lineage>
</organism>
<name>A0A653IFW3_9BACL</name>
<evidence type="ECO:0000256" key="1">
    <source>
        <dbReference type="SAM" id="MobiDB-lite"/>
    </source>
</evidence>
<dbReference type="AlphaFoldDB" id="A0A653IFW3"/>
<accession>A0A653IFW3</accession>
<keyword evidence="3" id="KW-1185">Reference proteome</keyword>
<evidence type="ECO:0008006" key="4">
    <source>
        <dbReference type="Google" id="ProtNLM"/>
    </source>
</evidence>